<dbReference type="AlphaFoldDB" id="A0A8A1LBL9"/>
<gene>
    <name evidence="2" type="ORF">I7I53_09762</name>
</gene>
<proteinExistence type="predicted"/>
<name>A0A8A1LBL9_AJEC8</name>
<keyword evidence="1" id="KW-1133">Transmembrane helix</keyword>
<dbReference type="EMBL" id="CP069102">
    <property type="protein sequence ID" value="QSS49422.1"/>
    <property type="molecule type" value="Genomic_DNA"/>
</dbReference>
<dbReference type="Proteomes" id="UP000663419">
    <property type="component" value="Chromosome 1"/>
</dbReference>
<feature type="transmembrane region" description="Helical" evidence="1">
    <location>
        <begin position="13"/>
        <end position="34"/>
    </location>
</feature>
<dbReference type="VEuPathDB" id="FungiDB:I7I53_09762"/>
<organism evidence="2 3">
    <name type="scientific">Ajellomyces capsulatus (strain H88)</name>
    <name type="common">Darling's disease fungus</name>
    <name type="synonym">Histoplasma capsulatum</name>
    <dbReference type="NCBI Taxonomy" id="544711"/>
    <lineage>
        <taxon>Eukaryota</taxon>
        <taxon>Fungi</taxon>
        <taxon>Dikarya</taxon>
        <taxon>Ascomycota</taxon>
        <taxon>Pezizomycotina</taxon>
        <taxon>Eurotiomycetes</taxon>
        <taxon>Eurotiomycetidae</taxon>
        <taxon>Onygenales</taxon>
        <taxon>Ajellomycetaceae</taxon>
        <taxon>Histoplasma</taxon>
    </lineage>
</organism>
<protein>
    <submittedName>
        <fullName evidence="2">Uncharacterized protein</fullName>
    </submittedName>
</protein>
<keyword evidence="1" id="KW-0472">Membrane</keyword>
<sequence length="151" mass="17023">MAASSLGQLDNRFWLRLAFLNFVVAGAGIVRFLRDVMNQQRRFYRCSPLTASVFPMASGAPCSLFIKATENDAHFLSLFVLLSSDIIVASCRPALSAMPMRSIQWPFVISLCWNQQFFITLLQRQPDWMSHLKGPVQFSAFIVDKGTNTIV</sequence>
<evidence type="ECO:0000256" key="1">
    <source>
        <dbReference type="SAM" id="Phobius"/>
    </source>
</evidence>
<reference evidence="2" key="1">
    <citation type="submission" date="2021-01" db="EMBL/GenBank/DDBJ databases">
        <title>Chromosome-level genome assembly of a human fungal pathogen reveals clustering of transcriptionally co-regulated genes.</title>
        <authorList>
            <person name="Voorhies M."/>
            <person name="Cohen S."/>
            <person name="Shea T.P."/>
            <person name="Petrus S."/>
            <person name="Munoz J.F."/>
            <person name="Poplawski S."/>
            <person name="Goldman W.E."/>
            <person name="Michael T."/>
            <person name="Cuomo C.A."/>
            <person name="Sil A."/>
            <person name="Beyhan S."/>
        </authorList>
    </citation>
    <scope>NUCLEOTIDE SEQUENCE</scope>
    <source>
        <strain evidence="2">H88</strain>
    </source>
</reference>
<evidence type="ECO:0000313" key="2">
    <source>
        <dbReference type="EMBL" id="QSS49422.1"/>
    </source>
</evidence>
<accession>A0A8A1LBL9</accession>
<keyword evidence="1" id="KW-0812">Transmembrane</keyword>
<evidence type="ECO:0000313" key="3">
    <source>
        <dbReference type="Proteomes" id="UP000663419"/>
    </source>
</evidence>